<dbReference type="SUPFAM" id="SSF46626">
    <property type="entry name" value="Cytochrome c"/>
    <property type="match status" value="1"/>
</dbReference>
<sequence>MRLHPLKLVFVALTALAIAPLHAVHAAEGFRLSAPEALVKTGFLKHLLPRFSLKTGTRIEAVAEGESADASFAQDEEGRAVFSGPSGLWKMQTLTSDHDGVVQFSDWLISDVGQRTITAFAVDGENLFSLPSQEQAAVVEVSFEGDAATGAQLSVLHCGRCHTVNEATRFSALGSTPSFAVLRAMQDWDLRFQSFYLLNPHPAFTQIADVTDPFPIDRPSPIIPLELTIAEFEAILAYVSAVPPADLGAPLKHQ</sequence>
<reference evidence="7 8" key="1">
    <citation type="submission" date="2017-03" db="EMBL/GenBank/DDBJ databases">
        <authorList>
            <person name="Afonso C.L."/>
            <person name="Miller P.J."/>
            <person name="Scott M.A."/>
            <person name="Spackman E."/>
            <person name="Goraichik I."/>
            <person name="Dimitrov K.M."/>
            <person name="Suarez D.L."/>
            <person name="Swayne D.E."/>
        </authorList>
    </citation>
    <scope>NUCLEOTIDE SEQUENCE [LARGE SCALE GENOMIC DNA]</scope>
    <source>
        <strain evidence="7 8">CECT 7450</strain>
    </source>
</reference>
<proteinExistence type="predicted"/>
<dbReference type="Gene3D" id="3.40.190.10">
    <property type="entry name" value="Periplasmic binding protein-like II"/>
    <property type="match status" value="1"/>
</dbReference>
<dbReference type="PROSITE" id="PS51007">
    <property type="entry name" value="CYTC"/>
    <property type="match status" value="1"/>
</dbReference>
<evidence type="ECO:0000256" key="3">
    <source>
        <dbReference type="ARBA" id="ARBA00023004"/>
    </source>
</evidence>
<evidence type="ECO:0000256" key="1">
    <source>
        <dbReference type="ARBA" id="ARBA00022617"/>
    </source>
</evidence>
<dbReference type="GO" id="GO:0009055">
    <property type="term" value="F:electron transfer activity"/>
    <property type="evidence" value="ECO:0007669"/>
    <property type="project" value="InterPro"/>
</dbReference>
<keyword evidence="5" id="KW-0732">Signal</keyword>
<dbReference type="Proteomes" id="UP000193061">
    <property type="component" value="Unassembled WGS sequence"/>
</dbReference>
<accession>A0A1X6YG16</accession>
<feature type="signal peptide" evidence="5">
    <location>
        <begin position="1"/>
        <end position="26"/>
    </location>
</feature>
<dbReference type="EMBL" id="FWFX01000002">
    <property type="protein sequence ID" value="SLN20561.1"/>
    <property type="molecule type" value="Genomic_DNA"/>
</dbReference>
<evidence type="ECO:0000256" key="5">
    <source>
        <dbReference type="SAM" id="SignalP"/>
    </source>
</evidence>
<dbReference type="OrthoDB" id="7365807at2"/>
<evidence type="ECO:0000256" key="4">
    <source>
        <dbReference type="PROSITE-ProRule" id="PRU00433"/>
    </source>
</evidence>
<evidence type="ECO:0000256" key="2">
    <source>
        <dbReference type="ARBA" id="ARBA00022723"/>
    </source>
</evidence>
<gene>
    <name evidence="7" type="ORF">ROA7450_00701</name>
</gene>
<dbReference type="InterPro" id="IPR009056">
    <property type="entry name" value="Cyt_c-like_dom"/>
</dbReference>
<evidence type="ECO:0000313" key="7">
    <source>
        <dbReference type="EMBL" id="SLN20561.1"/>
    </source>
</evidence>
<dbReference type="GO" id="GO:0046872">
    <property type="term" value="F:metal ion binding"/>
    <property type="evidence" value="ECO:0007669"/>
    <property type="project" value="UniProtKB-KW"/>
</dbReference>
<keyword evidence="1 4" id="KW-0349">Heme</keyword>
<name>A0A1X6YG16_9RHOB</name>
<dbReference type="InterPro" id="IPR036909">
    <property type="entry name" value="Cyt_c-like_dom_sf"/>
</dbReference>
<organism evidence="7 8">
    <name type="scientific">Roseovarius albus</name>
    <dbReference type="NCBI Taxonomy" id="1247867"/>
    <lineage>
        <taxon>Bacteria</taxon>
        <taxon>Pseudomonadati</taxon>
        <taxon>Pseudomonadota</taxon>
        <taxon>Alphaproteobacteria</taxon>
        <taxon>Rhodobacterales</taxon>
        <taxon>Roseobacteraceae</taxon>
        <taxon>Roseovarius</taxon>
    </lineage>
</organism>
<evidence type="ECO:0000313" key="8">
    <source>
        <dbReference type="Proteomes" id="UP000193061"/>
    </source>
</evidence>
<feature type="chain" id="PRO_5012326814" description="Cytochrome c domain-containing protein" evidence="5">
    <location>
        <begin position="27"/>
        <end position="254"/>
    </location>
</feature>
<dbReference type="AlphaFoldDB" id="A0A1X6YG16"/>
<keyword evidence="2 4" id="KW-0479">Metal-binding</keyword>
<dbReference type="GO" id="GO:0020037">
    <property type="term" value="F:heme binding"/>
    <property type="evidence" value="ECO:0007669"/>
    <property type="project" value="InterPro"/>
</dbReference>
<evidence type="ECO:0000259" key="6">
    <source>
        <dbReference type="PROSITE" id="PS51007"/>
    </source>
</evidence>
<keyword evidence="3 4" id="KW-0408">Iron</keyword>
<feature type="domain" description="Cytochrome c" evidence="6">
    <location>
        <begin position="145"/>
        <end position="243"/>
    </location>
</feature>
<protein>
    <recommendedName>
        <fullName evidence="6">Cytochrome c domain-containing protein</fullName>
    </recommendedName>
</protein>
<keyword evidence="8" id="KW-1185">Reference proteome</keyword>
<dbReference type="RefSeq" id="WP_085804268.1">
    <property type="nucleotide sequence ID" value="NZ_FWFX01000002.1"/>
</dbReference>